<protein>
    <submittedName>
        <fullName evidence="1">7559_t:CDS:1</fullName>
    </submittedName>
</protein>
<proteinExistence type="predicted"/>
<sequence length="57" mass="6435">VSDDSDLNFAGPGYISSFSHKIGGEQKLIVQSIDDNNYNIQVYRQEQQLFSRNADVL</sequence>
<dbReference type="EMBL" id="CAJVPV010057742">
    <property type="protein sequence ID" value="CAG8787174.1"/>
    <property type="molecule type" value="Genomic_DNA"/>
</dbReference>
<evidence type="ECO:0000313" key="1">
    <source>
        <dbReference type="EMBL" id="CAG8787174.1"/>
    </source>
</evidence>
<dbReference type="AlphaFoldDB" id="A0A9N9JM12"/>
<organism evidence="1 2">
    <name type="scientific">Acaulospora morrowiae</name>
    <dbReference type="NCBI Taxonomy" id="94023"/>
    <lineage>
        <taxon>Eukaryota</taxon>
        <taxon>Fungi</taxon>
        <taxon>Fungi incertae sedis</taxon>
        <taxon>Mucoromycota</taxon>
        <taxon>Glomeromycotina</taxon>
        <taxon>Glomeromycetes</taxon>
        <taxon>Diversisporales</taxon>
        <taxon>Acaulosporaceae</taxon>
        <taxon>Acaulospora</taxon>
    </lineage>
</organism>
<gene>
    <name evidence="1" type="ORF">AMORRO_LOCUS17831</name>
</gene>
<dbReference type="Proteomes" id="UP000789342">
    <property type="component" value="Unassembled WGS sequence"/>
</dbReference>
<feature type="non-terminal residue" evidence="1">
    <location>
        <position position="1"/>
    </location>
</feature>
<feature type="non-terminal residue" evidence="1">
    <location>
        <position position="57"/>
    </location>
</feature>
<reference evidence="1" key="1">
    <citation type="submission" date="2021-06" db="EMBL/GenBank/DDBJ databases">
        <authorList>
            <person name="Kallberg Y."/>
            <person name="Tangrot J."/>
            <person name="Rosling A."/>
        </authorList>
    </citation>
    <scope>NUCLEOTIDE SEQUENCE</scope>
    <source>
        <strain evidence="1">CL551</strain>
    </source>
</reference>
<dbReference type="OrthoDB" id="2352817at2759"/>
<comment type="caution">
    <text evidence="1">The sequence shown here is derived from an EMBL/GenBank/DDBJ whole genome shotgun (WGS) entry which is preliminary data.</text>
</comment>
<keyword evidence="2" id="KW-1185">Reference proteome</keyword>
<name>A0A9N9JM12_9GLOM</name>
<evidence type="ECO:0000313" key="2">
    <source>
        <dbReference type="Proteomes" id="UP000789342"/>
    </source>
</evidence>
<accession>A0A9N9JM12</accession>